<feature type="transmembrane region" description="Helical" evidence="2">
    <location>
        <begin position="38"/>
        <end position="59"/>
    </location>
</feature>
<feature type="transmembrane region" description="Helical" evidence="2">
    <location>
        <begin position="156"/>
        <end position="178"/>
    </location>
</feature>
<dbReference type="Proteomes" id="UP000527616">
    <property type="component" value="Unassembled WGS sequence"/>
</dbReference>
<evidence type="ECO:0000256" key="2">
    <source>
        <dbReference type="SAM" id="Phobius"/>
    </source>
</evidence>
<proteinExistence type="predicted"/>
<reference evidence="3 4" key="1">
    <citation type="submission" date="2020-07" db="EMBL/GenBank/DDBJ databases">
        <title>Sequencing the genomes of 1000 actinobacteria strains.</title>
        <authorList>
            <person name="Klenk H.-P."/>
        </authorList>
    </citation>
    <scope>NUCLEOTIDE SEQUENCE [LARGE SCALE GENOMIC DNA]</scope>
    <source>
        <strain evidence="3 4">DSM 103164</strain>
    </source>
</reference>
<name>A0A7Z0D6A9_9ACTN</name>
<gene>
    <name evidence="3" type="ORF">GGQ54_000237</name>
</gene>
<protein>
    <recommendedName>
        <fullName evidence="5">Permease</fullName>
    </recommendedName>
</protein>
<evidence type="ECO:0000313" key="3">
    <source>
        <dbReference type="EMBL" id="NYI69677.1"/>
    </source>
</evidence>
<evidence type="ECO:0000313" key="4">
    <source>
        <dbReference type="Proteomes" id="UP000527616"/>
    </source>
</evidence>
<feature type="region of interest" description="Disordered" evidence="1">
    <location>
        <begin position="1"/>
        <end position="28"/>
    </location>
</feature>
<dbReference type="RefSeq" id="WP_179443718.1">
    <property type="nucleotide sequence ID" value="NZ_JACBZS010000001.1"/>
</dbReference>
<accession>A0A7Z0D6A9</accession>
<feature type="transmembrane region" description="Helical" evidence="2">
    <location>
        <begin position="79"/>
        <end position="103"/>
    </location>
</feature>
<comment type="caution">
    <text evidence="3">The sequence shown here is derived from an EMBL/GenBank/DDBJ whole genome shotgun (WGS) entry which is preliminary data.</text>
</comment>
<dbReference type="InterPro" id="IPR036259">
    <property type="entry name" value="MFS_trans_sf"/>
</dbReference>
<evidence type="ECO:0000256" key="1">
    <source>
        <dbReference type="SAM" id="MobiDB-lite"/>
    </source>
</evidence>
<organism evidence="3 4">
    <name type="scientific">Naumannella cuiyingiana</name>
    <dbReference type="NCBI Taxonomy" id="1347891"/>
    <lineage>
        <taxon>Bacteria</taxon>
        <taxon>Bacillati</taxon>
        <taxon>Actinomycetota</taxon>
        <taxon>Actinomycetes</taxon>
        <taxon>Propionibacteriales</taxon>
        <taxon>Propionibacteriaceae</taxon>
        <taxon>Naumannella</taxon>
    </lineage>
</organism>
<keyword evidence="4" id="KW-1185">Reference proteome</keyword>
<feature type="compositionally biased region" description="Basic and acidic residues" evidence="1">
    <location>
        <begin position="1"/>
        <end position="15"/>
    </location>
</feature>
<feature type="transmembrane region" description="Helical" evidence="2">
    <location>
        <begin position="115"/>
        <end position="136"/>
    </location>
</feature>
<dbReference type="AlphaFoldDB" id="A0A7Z0D6A9"/>
<dbReference type="EMBL" id="JACBZS010000001">
    <property type="protein sequence ID" value="NYI69677.1"/>
    <property type="molecule type" value="Genomic_DNA"/>
</dbReference>
<keyword evidence="2" id="KW-0812">Transmembrane</keyword>
<sequence length="197" mass="21463">MTEPHRESSAARPTEDAVEGPAAEPSPDPGHFRHWRRWLVVGALLVAAGLLLFFVWTSFLPRWWAQTISRQTGGTFSGGVGWGLILGFLFTLVPLLIMGVALFRNWKYLGVRIALAVLAILLAVPNLITLSVSVAPGRANEIARTTMDVNAPWFRGATGIGAAIAGAVAIVLWILGYIRRSRGREVRRLRAELDAAD</sequence>
<keyword evidence="2" id="KW-0472">Membrane</keyword>
<dbReference type="SUPFAM" id="SSF103473">
    <property type="entry name" value="MFS general substrate transporter"/>
    <property type="match status" value="1"/>
</dbReference>
<keyword evidence="2" id="KW-1133">Transmembrane helix</keyword>
<evidence type="ECO:0008006" key="5">
    <source>
        <dbReference type="Google" id="ProtNLM"/>
    </source>
</evidence>